<dbReference type="EMBL" id="JBDFRB010000001">
    <property type="protein sequence ID" value="MEN2743403.1"/>
    <property type="molecule type" value="Genomic_DNA"/>
</dbReference>
<dbReference type="RefSeq" id="WP_345882896.1">
    <property type="nucleotide sequence ID" value="NZ_JBDFRB010000001.1"/>
</dbReference>
<dbReference type="InterPro" id="IPR011009">
    <property type="entry name" value="Kinase-like_dom_sf"/>
</dbReference>
<comment type="caution">
    <text evidence="3">The sequence shown here is derived from an EMBL/GenBank/DDBJ whole genome shotgun (WGS) entry which is preliminary data.</text>
</comment>
<feature type="region of interest" description="Disordered" evidence="1">
    <location>
        <begin position="454"/>
        <end position="474"/>
    </location>
</feature>
<evidence type="ECO:0000313" key="4">
    <source>
        <dbReference type="Proteomes" id="UP001422074"/>
    </source>
</evidence>
<dbReference type="InterPro" id="IPR025111">
    <property type="entry name" value="DUF4032"/>
</dbReference>
<reference evidence="3 4" key="1">
    <citation type="submission" date="2024-05" db="EMBL/GenBank/DDBJ databases">
        <title>Sinomonas sp. nov., isolated from a waste landfill.</title>
        <authorList>
            <person name="Zhao Y."/>
        </authorList>
    </citation>
    <scope>NUCLEOTIDE SEQUENCE [LARGE SCALE GENOMIC DNA]</scope>
    <source>
        <strain evidence="3 4">CCTCC AB2014300</strain>
    </source>
</reference>
<feature type="region of interest" description="Disordered" evidence="1">
    <location>
        <begin position="1"/>
        <end position="34"/>
    </location>
</feature>
<organism evidence="3 4">
    <name type="scientific">Sinomonas halotolerans</name>
    <dbReference type="NCBI Taxonomy" id="1644133"/>
    <lineage>
        <taxon>Bacteria</taxon>
        <taxon>Bacillati</taxon>
        <taxon>Actinomycetota</taxon>
        <taxon>Actinomycetes</taxon>
        <taxon>Micrococcales</taxon>
        <taxon>Micrococcaceae</taxon>
        <taxon>Sinomonas</taxon>
    </lineage>
</organism>
<evidence type="ECO:0000259" key="2">
    <source>
        <dbReference type="Pfam" id="PF13224"/>
    </source>
</evidence>
<proteinExistence type="predicted"/>
<feature type="compositionally biased region" description="Polar residues" evidence="1">
    <location>
        <begin position="1"/>
        <end position="17"/>
    </location>
</feature>
<feature type="compositionally biased region" description="Acidic residues" evidence="1">
    <location>
        <begin position="457"/>
        <end position="474"/>
    </location>
</feature>
<keyword evidence="4" id="KW-1185">Reference proteome</keyword>
<gene>
    <name evidence="3" type="ORF">ABCQ75_02465</name>
</gene>
<dbReference type="Pfam" id="PF13224">
    <property type="entry name" value="DUF4032"/>
    <property type="match status" value="1"/>
</dbReference>
<feature type="domain" description="DUF4032" evidence="2">
    <location>
        <begin position="265"/>
        <end position="426"/>
    </location>
</feature>
<name>A0ABU9WW52_9MICC</name>
<protein>
    <submittedName>
        <fullName evidence="3">DUF4032 domain-containing protein</fullName>
    </submittedName>
</protein>
<accession>A0ABU9WW52</accession>
<dbReference type="SUPFAM" id="SSF56112">
    <property type="entry name" value="Protein kinase-like (PK-like)"/>
    <property type="match status" value="1"/>
</dbReference>
<sequence length="474" mass="53624">MSEPSNATWQDEPTDYSQLGKLPRRDPLPEPAAAPVMGSLSITAAAADPELLDLPWHIRLEDWPEEYLATLPRGISRHIVRFAKLGGSVIAVKETGEHVARHEYHMLRKLQRLDVPCVEPVAVIRDRQAPDGTPLDPVLVTRHLKFSLPYRALFSQMLRKDTLTRLIDAQALLLVRLHLVGFYWGDVSLSNTLFRRDAGAFAAYLVDAETGELYPDLSTGQREYDLEIARVNIAGELMDLLEGGLIDEEVDPVATSERIMDSYRNLWAELMAQESFELGERWRVGARIRRLNELGFDVEEYAIKTTPDGSTIELQPKVVDAGHHQRRLLRLTGLDAQENQARRLLNDMDTFRADNYPGQDEEISAHAWVSQVFEPIVKSIPRELSGKLEPAEVVHQVLEHRWYMSEQLERHVPLAETVQSYIDDVLRHRRDEAAIMLNPDTQLLKVIEADEARAAEEAAEEAAADEMAEDDEAG</sequence>
<evidence type="ECO:0000313" key="3">
    <source>
        <dbReference type="EMBL" id="MEN2743403.1"/>
    </source>
</evidence>
<evidence type="ECO:0000256" key="1">
    <source>
        <dbReference type="SAM" id="MobiDB-lite"/>
    </source>
</evidence>
<dbReference type="Proteomes" id="UP001422074">
    <property type="component" value="Unassembled WGS sequence"/>
</dbReference>